<dbReference type="EMBL" id="LBHU01000001">
    <property type="protein sequence ID" value="KLI64801.1"/>
    <property type="molecule type" value="Genomic_DNA"/>
</dbReference>
<dbReference type="InterPro" id="IPR005875">
    <property type="entry name" value="PurK"/>
</dbReference>
<comment type="function">
    <text evidence="4">Catalyzes the ATP-dependent conversion of 5-aminoimidazole ribonucleotide (AIR) and HCO(3)(-) to N5-carboxyaminoimidazole ribonucleotide (N5-CAIR).</text>
</comment>
<dbReference type="Gene3D" id="3.40.50.20">
    <property type="match status" value="1"/>
</dbReference>
<comment type="pathway">
    <text evidence="4 5">Purine metabolism; IMP biosynthesis via de novo pathway; 5-amino-1-(5-phospho-D-ribosyl)imidazole-4-carboxylate from 5-amino-1-(5-phospho-D-ribosyl)imidazole (N5-CAIR route): step 1/2.</text>
</comment>
<dbReference type="GO" id="GO:0005524">
    <property type="term" value="F:ATP binding"/>
    <property type="evidence" value="ECO:0007669"/>
    <property type="project" value="UniProtKB-UniRule"/>
</dbReference>
<dbReference type="Gene3D" id="3.30.470.20">
    <property type="entry name" value="ATP-grasp fold, B domain"/>
    <property type="match status" value="1"/>
</dbReference>
<dbReference type="InterPro" id="IPR040686">
    <property type="entry name" value="PurK_C"/>
</dbReference>
<feature type="binding site" evidence="4">
    <location>
        <position position="143"/>
    </location>
    <ligand>
        <name>ATP</name>
        <dbReference type="ChEBI" id="CHEBI:30616"/>
    </ligand>
</feature>
<accession>A0A0H0XS61</accession>
<feature type="binding site" evidence="4">
    <location>
        <begin position="261"/>
        <end position="262"/>
    </location>
    <ligand>
        <name>ATP</name>
        <dbReference type="ChEBI" id="CHEBI:30616"/>
    </ligand>
</feature>
<evidence type="ECO:0000313" key="8">
    <source>
        <dbReference type="Proteomes" id="UP000053455"/>
    </source>
</evidence>
<feature type="binding site" evidence="4">
    <location>
        <position position="184"/>
    </location>
    <ligand>
        <name>ATP</name>
        <dbReference type="ChEBI" id="CHEBI:30616"/>
    </ligand>
</feature>
<comment type="caution">
    <text evidence="7">The sequence shown here is derived from an EMBL/GenBank/DDBJ whole genome shotgun (WGS) entry which is preliminary data.</text>
</comment>
<comment type="catalytic activity">
    <reaction evidence="4 5">
        <text>5-amino-1-(5-phospho-beta-D-ribosyl)imidazole + hydrogencarbonate + ATP = 5-carboxyamino-1-(5-phospho-D-ribosyl)imidazole + ADP + phosphate + 2 H(+)</text>
        <dbReference type="Rhea" id="RHEA:19317"/>
        <dbReference type="ChEBI" id="CHEBI:15378"/>
        <dbReference type="ChEBI" id="CHEBI:17544"/>
        <dbReference type="ChEBI" id="CHEBI:30616"/>
        <dbReference type="ChEBI" id="CHEBI:43474"/>
        <dbReference type="ChEBI" id="CHEBI:58730"/>
        <dbReference type="ChEBI" id="CHEBI:137981"/>
        <dbReference type="ChEBI" id="CHEBI:456216"/>
        <dbReference type="EC" id="6.3.4.18"/>
    </reaction>
</comment>
<dbReference type="InterPro" id="IPR003135">
    <property type="entry name" value="ATP-grasp_carboxylate-amine"/>
</dbReference>
<protein>
    <recommendedName>
        <fullName evidence="4 5">N5-carboxyaminoimidazole ribonucleotide synthase</fullName>
        <shortName evidence="4 5">N5-CAIR synthase</shortName>
        <ecNumber evidence="4 5">6.3.4.18</ecNumber>
    </recommendedName>
    <alternativeName>
        <fullName evidence="4 5">5-(carboxyamino)imidazole ribonucleotide synthetase</fullName>
    </alternativeName>
</protein>
<evidence type="ECO:0000256" key="5">
    <source>
        <dbReference type="RuleBase" id="RU361200"/>
    </source>
</evidence>
<feature type="domain" description="ATP-grasp" evidence="6">
    <location>
        <begin position="107"/>
        <end position="291"/>
    </location>
</feature>
<feature type="binding site" evidence="4">
    <location>
        <position position="207"/>
    </location>
    <ligand>
        <name>ATP</name>
        <dbReference type="ChEBI" id="CHEBI:30616"/>
    </ligand>
</feature>
<keyword evidence="1 4" id="KW-0547">Nucleotide-binding</keyword>
<reference evidence="7 8" key="1">
    <citation type="submission" date="2015-04" db="EMBL/GenBank/DDBJ databases">
        <title>The draft genome sequence of Erythrobacter marinus HWDM-33.</title>
        <authorList>
            <person name="Zhuang L."/>
            <person name="Liu Y."/>
            <person name="Shao Z."/>
        </authorList>
    </citation>
    <scope>NUCLEOTIDE SEQUENCE [LARGE SCALE GENOMIC DNA]</scope>
    <source>
        <strain evidence="7 8">HWDM-33</strain>
    </source>
</reference>
<dbReference type="InterPro" id="IPR054350">
    <property type="entry name" value="PurT/PurK_preATP-grasp"/>
</dbReference>
<sequence length="350" mass="37473">MLRAGATIGILGGGQLGRMLAMSAAQLGYRCHIFAPEADSVAAEVSADFTNAHWHDRDALNTFAAACDIVTYEFENVPVEPLSAIPQNMLAPGTRALEVAQDRVSEKKFVENIGGKPAPFAAIDHDSDLAPAIDRVGTPGILKTRRDGYDGKGQWAISRADEAQGIRIPASGSVYEQRVDFEAEFSVILVRGRSGEVRFWDSAVNTHTGGILSHSELPAPAIVGKQVKEARALAKKLAEELGYIGVLTCEFFATSDGPVFNEMAPRVHNSGHWTIEGAVTSQFENHIRAIAGLPLGDTASTATRIVMDNLIGAGALDMTRHLSDPAAHLHLYGKSEARDGRKMGHITRVG</sequence>
<dbReference type="PATRIC" id="fig|874156.12.peg.955"/>
<dbReference type="PANTHER" id="PTHR11609">
    <property type="entry name" value="PURINE BIOSYNTHESIS PROTEIN 6/7, PUR6/7"/>
    <property type="match status" value="1"/>
</dbReference>
<dbReference type="Proteomes" id="UP000053455">
    <property type="component" value="Unassembled WGS sequence"/>
</dbReference>
<dbReference type="InterPro" id="IPR011054">
    <property type="entry name" value="Rudment_hybrid_motif"/>
</dbReference>
<evidence type="ECO:0000259" key="6">
    <source>
        <dbReference type="PROSITE" id="PS50975"/>
    </source>
</evidence>
<feature type="binding site" evidence="4">
    <location>
        <position position="103"/>
    </location>
    <ligand>
        <name>ATP</name>
        <dbReference type="ChEBI" id="CHEBI:30616"/>
    </ligand>
</feature>
<comment type="function">
    <text evidence="5">Catalyzes the ATP-dependent conversion of 5-aminoimidazole ribonucleotide (AIR) and HCO(3)- to N5-carboxyaminoimidazole ribonucleotide (N5-CAIR).</text>
</comment>
<dbReference type="Pfam" id="PF17769">
    <property type="entry name" value="PurK_C"/>
    <property type="match status" value="1"/>
</dbReference>
<name>A0A0H0XS61_9SPHN</name>
<comment type="similarity">
    <text evidence="4 5">Belongs to the PurK/PurT family.</text>
</comment>
<evidence type="ECO:0000256" key="3">
    <source>
        <dbReference type="ARBA" id="ARBA00022840"/>
    </source>
</evidence>
<dbReference type="HAMAP" id="MF_01928">
    <property type="entry name" value="PurK"/>
    <property type="match status" value="1"/>
</dbReference>
<evidence type="ECO:0000256" key="4">
    <source>
        <dbReference type="HAMAP-Rule" id="MF_01928"/>
    </source>
</evidence>
<dbReference type="GO" id="GO:0006189">
    <property type="term" value="P:'de novo' IMP biosynthetic process"/>
    <property type="evidence" value="ECO:0007669"/>
    <property type="project" value="UniProtKB-UniRule"/>
</dbReference>
<dbReference type="Gene3D" id="3.30.1490.20">
    <property type="entry name" value="ATP-grasp fold, A domain"/>
    <property type="match status" value="1"/>
</dbReference>
<dbReference type="UniPathway" id="UPA00074">
    <property type="reaction ID" value="UER00942"/>
</dbReference>
<dbReference type="InterPro" id="IPR011761">
    <property type="entry name" value="ATP-grasp"/>
</dbReference>
<keyword evidence="3 4" id="KW-0067">ATP-binding</keyword>
<feature type="binding site" evidence="4">
    <location>
        <begin position="148"/>
        <end position="154"/>
    </location>
    <ligand>
        <name>ATP</name>
        <dbReference type="ChEBI" id="CHEBI:30616"/>
    </ligand>
</feature>
<proteinExistence type="inferred from homology"/>
<dbReference type="NCBIfam" id="TIGR01161">
    <property type="entry name" value="purK"/>
    <property type="match status" value="1"/>
</dbReference>
<dbReference type="PROSITE" id="PS50975">
    <property type="entry name" value="ATP_GRASP"/>
    <property type="match status" value="1"/>
</dbReference>
<dbReference type="SUPFAM" id="SSF52440">
    <property type="entry name" value="PreATP-grasp domain"/>
    <property type="match status" value="1"/>
</dbReference>
<gene>
    <name evidence="4 5" type="primary">purK</name>
    <name evidence="7" type="ORF">AAV99_04605</name>
</gene>
<dbReference type="SUPFAM" id="SSF56059">
    <property type="entry name" value="Glutathione synthetase ATP-binding domain-like"/>
    <property type="match status" value="1"/>
</dbReference>
<dbReference type="NCBIfam" id="NF004676">
    <property type="entry name" value="PRK06019.1-2"/>
    <property type="match status" value="1"/>
</dbReference>
<feature type="binding site" evidence="4">
    <location>
        <begin position="176"/>
        <end position="179"/>
    </location>
    <ligand>
        <name>ATP</name>
        <dbReference type="ChEBI" id="CHEBI:30616"/>
    </ligand>
</feature>
<dbReference type="EC" id="6.3.4.18" evidence="4 5"/>
<dbReference type="AlphaFoldDB" id="A0A0H0XS61"/>
<keyword evidence="8" id="KW-1185">Reference proteome</keyword>
<keyword evidence="2 4" id="KW-0658">Purine biosynthesis</keyword>
<evidence type="ECO:0000313" key="7">
    <source>
        <dbReference type="EMBL" id="KLI64801.1"/>
    </source>
</evidence>
<dbReference type="GO" id="GO:0034028">
    <property type="term" value="F:5-(carboxyamino)imidazole ribonucleotide synthase activity"/>
    <property type="evidence" value="ECO:0007669"/>
    <property type="project" value="UniProtKB-UniRule"/>
</dbReference>
<dbReference type="OrthoDB" id="9804625at2"/>
<dbReference type="NCBIfam" id="NF004679">
    <property type="entry name" value="PRK06019.1-5"/>
    <property type="match status" value="1"/>
</dbReference>
<evidence type="ECO:0000256" key="2">
    <source>
        <dbReference type="ARBA" id="ARBA00022755"/>
    </source>
</evidence>
<dbReference type="RefSeq" id="WP_047092668.1">
    <property type="nucleotide sequence ID" value="NZ_LBHU01000001.1"/>
</dbReference>
<dbReference type="STRING" id="874156.GCA_001021555_00356"/>
<dbReference type="GO" id="GO:0004638">
    <property type="term" value="F:phosphoribosylaminoimidazole carboxylase activity"/>
    <property type="evidence" value="ECO:0007669"/>
    <property type="project" value="InterPro"/>
</dbReference>
<dbReference type="Pfam" id="PF22660">
    <property type="entry name" value="RS_preATP-grasp-like"/>
    <property type="match status" value="1"/>
</dbReference>
<comment type="subunit">
    <text evidence="4 5">Homodimer.</text>
</comment>
<dbReference type="GO" id="GO:0005829">
    <property type="term" value="C:cytosol"/>
    <property type="evidence" value="ECO:0007669"/>
    <property type="project" value="TreeGrafter"/>
</dbReference>
<dbReference type="InterPro" id="IPR016185">
    <property type="entry name" value="PreATP-grasp_dom_sf"/>
</dbReference>
<organism evidence="7 8">
    <name type="scientific">Aurantiacibacter marinus</name>
    <dbReference type="NCBI Taxonomy" id="874156"/>
    <lineage>
        <taxon>Bacteria</taxon>
        <taxon>Pseudomonadati</taxon>
        <taxon>Pseudomonadota</taxon>
        <taxon>Alphaproteobacteria</taxon>
        <taxon>Sphingomonadales</taxon>
        <taxon>Erythrobacteraceae</taxon>
        <taxon>Aurantiacibacter</taxon>
    </lineage>
</organism>
<keyword evidence="4 5" id="KW-0436">Ligase</keyword>
<evidence type="ECO:0000256" key="1">
    <source>
        <dbReference type="ARBA" id="ARBA00022741"/>
    </source>
</evidence>
<dbReference type="Pfam" id="PF02222">
    <property type="entry name" value="ATP-grasp"/>
    <property type="match status" value="1"/>
</dbReference>
<keyword evidence="7" id="KW-0456">Lyase</keyword>
<dbReference type="SUPFAM" id="SSF51246">
    <property type="entry name" value="Rudiment single hybrid motif"/>
    <property type="match status" value="1"/>
</dbReference>
<dbReference type="PANTHER" id="PTHR11609:SF5">
    <property type="entry name" value="PHOSPHORIBOSYLAMINOIMIDAZOLE CARBOXYLASE"/>
    <property type="match status" value="1"/>
</dbReference>
<dbReference type="GO" id="GO:0046872">
    <property type="term" value="F:metal ion binding"/>
    <property type="evidence" value="ECO:0007669"/>
    <property type="project" value="InterPro"/>
</dbReference>
<dbReference type="InterPro" id="IPR013815">
    <property type="entry name" value="ATP_grasp_subdomain_1"/>
</dbReference>